<feature type="domain" description="DUF2510" evidence="2">
    <location>
        <begin position="254"/>
        <end position="275"/>
    </location>
</feature>
<name>A0ABU2J5Q4_9ACTN</name>
<keyword evidence="4" id="KW-1185">Reference proteome</keyword>
<protein>
    <submittedName>
        <fullName evidence="3">DUF2510 domain-containing protein</fullName>
    </submittedName>
</protein>
<dbReference type="Proteomes" id="UP001183176">
    <property type="component" value="Unassembled WGS sequence"/>
</dbReference>
<reference evidence="4" key="1">
    <citation type="submission" date="2023-07" db="EMBL/GenBank/DDBJ databases">
        <title>30 novel species of actinomycetes from the DSMZ collection.</title>
        <authorList>
            <person name="Nouioui I."/>
        </authorList>
    </citation>
    <scope>NUCLEOTIDE SEQUENCE [LARGE SCALE GENOMIC DNA]</scope>
    <source>
        <strain evidence="4">DSM 44399</strain>
    </source>
</reference>
<dbReference type="InterPro" id="IPR018929">
    <property type="entry name" value="DUF2510"/>
</dbReference>
<keyword evidence="1" id="KW-1133">Transmembrane helix</keyword>
<dbReference type="EMBL" id="JAVREH010000002">
    <property type="protein sequence ID" value="MDT0260328.1"/>
    <property type="molecule type" value="Genomic_DNA"/>
</dbReference>
<evidence type="ECO:0000313" key="3">
    <source>
        <dbReference type="EMBL" id="MDT0260328.1"/>
    </source>
</evidence>
<sequence length="275" mass="28240">MAENHPPGRIAKRIGATLMIVAALMGVVATIGIIAGAGSSLLQTLDGPVYTAPASATMTLKPHTYVILEETGSRSGGGGFTVTHTGSVTIKPDEVNVAGPTGAPVLTGYPNTHQTVARGNAVFTGAVSFDAKDAGQYRITIPRAAGTRFIVAEDIGSSLQSVGGWAALGFGALALLVLGVILMIVGAARQRARVPGVPMLAGGAGQHGANPYGNQQYGQQPYGAQQPYQYGGGHSAGQYGAGQYGAPQQNLPPAGWYADPQVPSQSRYWDGNRWV</sequence>
<organism evidence="3 4">
    <name type="scientific">Jatrophihabitans lederbergiae</name>
    <dbReference type="NCBI Taxonomy" id="3075547"/>
    <lineage>
        <taxon>Bacteria</taxon>
        <taxon>Bacillati</taxon>
        <taxon>Actinomycetota</taxon>
        <taxon>Actinomycetes</taxon>
        <taxon>Jatrophihabitantales</taxon>
        <taxon>Jatrophihabitantaceae</taxon>
        <taxon>Jatrophihabitans</taxon>
    </lineage>
</organism>
<comment type="caution">
    <text evidence="3">The sequence shown here is derived from an EMBL/GenBank/DDBJ whole genome shotgun (WGS) entry which is preliminary data.</text>
</comment>
<dbReference type="Pfam" id="PF10708">
    <property type="entry name" value="DUF2510"/>
    <property type="match status" value="1"/>
</dbReference>
<gene>
    <name evidence="3" type="ORF">RM423_02855</name>
</gene>
<dbReference type="RefSeq" id="WP_311421479.1">
    <property type="nucleotide sequence ID" value="NZ_JAVREH010000002.1"/>
</dbReference>
<evidence type="ECO:0000313" key="4">
    <source>
        <dbReference type="Proteomes" id="UP001183176"/>
    </source>
</evidence>
<evidence type="ECO:0000256" key="1">
    <source>
        <dbReference type="SAM" id="Phobius"/>
    </source>
</evidence>
<evidence type="ECO:0000259" key="2">
    <source>
        <dbReference type="Pfam" id="PF10708"/>
    </source>
</evidence>
<proteinExistence type="predicted"/>
<keyword evidence="1" id="KW-0812">Transmembrane</keyword>
<feature type="transmembrane region" description="Helical" evidence="1">
    <location>
        <begin position="16"/>
        <end position="38"/>
    </location>
</feature>
<accession>A0ABU2J5Q4</accession>
<keyword evidence="1" id="KW-0472">Membrane</keyword>
<feature type="transmembrane region" description="Helical" evidence="1">
    <location>
        <begin position="165"/>
        <end position="185"/>
    </location>
</feature>